<dbReference type="CDD" id="cd00118">
    <property type="entry name" value="LysM"/>
    <property type="match status" value="1"/>
</dbReference>
<keyword evidence="1" id="KW-1133">Transmembrane helix</keyword>
<comment type="caution">
    <text evidence="4">The sequence shown here is derived from an EMBL/GenBank/DDBJ whole genome shotgun (WGS) entry which is preliminary data.</text>
</comment>
<dbReference type="InterPro" id="IPR011105">
    <property type="entry name" value="Cell_wall_hydrolase_SleB"/>
</dbReference>
<dbReference type="Gene3D" id="3.10.350.10">
    <property type="entry name" value="LysM domain"/>
    <property type="match status" value="1"/>
</dbReference>
<gene>
    <name evidence="4" type="ORF">G4D64_16510</name>
    <name evidence="3" type="ORF">H1Z61_16570</name>
</gene>
<dbReference type="SUPFAM" id="SSF54106">
    <property type="entry name" value="LysM domain"/>
    <property type="match status" value="1"/>
</dbReference>
<protein>
    <submittedName>
        <fullName evidence="3">Cell wall hydrolase</fullName>
    </submittedName>
    <submittedName>
        <fullName evidence="4">LysM peptidoglycan-binding domain-containing protein</fullName>
    </submittedName>
</protein>
<reference evidence="4 5" key="1">
    <citation type="submission" date="2020-02" db="EMBL/GenBank/DDBJ databases">
        <title>Bacillus aquiflavi sp. nov., isolated from yellow water of strong flavor Chinese baijiu in Yibin region of China.</title>
        <authorList>
            <person name="Xie J."/>
        </authorList>
    </citation>
    <scope>NUCLEOTIDE SEQUENCE [LARGE SCALE GENOMIC DNA]</scope>
    <source>
        <strain evidence="4 5">3H-10</strain>
    </source>
</reference>
<dbReference type="EMBL" id="JAAIWN010000066">
    <property type="protein sequence ID" value="NEY83054.1"/>
    <property type="molecule type" value="Genomic_DNA"/>
</dbReference>
<keyword evidence="1" id="KW-0812">Transmembrane</keyword>
<dbReference type="AlphaFoldDB" id="A0A6B3W6L6"/>
<dbReference type="Pfam" id="PF01476">
    <property type="entry name" value="LysM"/>
    <property type="match status" value="1"/>
</dbReference>
<sequence length="227" mass="25868">MEIIKVWRCFRNSVRLVHDQFLFRRRKFIVKKIIFFSAILLVFTIISQIKYINTNAQTVEGTKFYTVQKGDSLYRIGVKFGVPVNKLRDVNFIKTENVSPGDKLIIPDSITDSEKELLARLVHAEAKGEPYAGKVAVATVVLNRVESKLFPNTIKDVIYQKRQFEPVANGTINEHADEDSKKAVMEALALKGSGKGSLYFFNPDKTSNKWLRSKEVTTVIGKHRFAK</sequence>
<dbReference type="InterPro" id="IPR036779">
    <property type="entry name" value="LysM_dom_sf"/>
</dbReference>
<dbReference type="Proteomes" id="UP000472971">
    <property type="component" value="Unassembled WGS sequence"/>
</dbReference>
<keyword evidence="3" id="KW-0378">Hydrolase</keyword>
<dbReference type="SMART" id="SM00257">
    <property type="entry name" value="LysM"/>
    <property type="match status" value="1"/>
</dbReference>
<evidence type="ECO:0000313" key="3">
    <source>
        <dbReference type="EMBL" id="MBA4538694.1"/>
    </source>
</evidence>
<dbReference type="EMBL" id="JACEIO010000064">
    <property type="protein sequence ID" value="MBA4538694.1"/>
    <property type="molecule type" value="Genomic_DNA"/>
</dbReference>
<organism evidence="4 5">
    <name type="scientific">Bacillus aquiflavi</name>
    <dbReference type="NCBI Taxonomy" id="2672567"/>
    <lineage>
        <taxon>Bacteria</taxon>
        <taxon>Bacillati</taxon>
        <taxon>Bacillota</taxon>
        <taxon>Bacilli</taxon>
        <taxon>Bacillales</taxon>
        <taxon>Bacillaceae</taxon>
        <taxon>Bacillus</taxon>
    </lineage>
</organism>
<dbReference type="Pfam" id="PF07486">
    <property type="entry name" value="Hydrolase_2"/>
    <property type="match status" value="1"/>
</dbReference>
<evidence type="ECO:0000313" key="6">
    <source>
        <dbReference type="Proteomes" id="UP000570010"/>
    </source>
</evidence>
<dbReference type="PROSITE" id="PS51782">
    <property type="entry name" value="LYSM"/>
    <property type="match status" value="1"/>
</dbReference>
<dbReference type="GO" id="GO:0016787">
    <property type="term" value="F:hydrolase activity"/>
    <property type="evidence" value="ECO:0007669"/>
    <property type="project" value="UniProtKB-KW"/>
</dbReference>
<feature type="domain" description="LysM" evidence="2">
    <location>
        <begin position="63"/>
        <end position="106"/>
    </location>
</feature>
<feature type="transmembrane region" description="Helical" evidence="1">
    <location>
        <begin position="33"/>
        <end position="52"/>
    </location>
</feature>
<evidence type="ECO:0000313" key="5">
    <source>
        <dbReference type="Proteomes" id="UP000472971"/>
    </source>
</evidence>
<evidence type="ECO:0000259" key="2">
    <source>
        <dbReference type="PROSITE" id="PS51782"/>
    </source>
</evidence>
<evidence type="ECO:0000313" key="4">
    <source>
        <dbReference type="EMBL" id="NEY83054.1"/>
    </source>
</evidence>
<name>A0A6B3W6L6_9BACI</name>
<reference evidence="3 6" key="2">
    <citation type="submission" date="2020-07" db="EMBL/GenBank/DDBJ databases">
        <authorList>
            <person name="Feng H."/>
        </authorList>
    </citation>
    <scope>NUCLEOTIDE SEQUENCE [LARGE SCALE GENOMIC DNA]</scope>
    <source>
        <strain evidence="3">S-12</strain>
        <strain evidence="6">s-12</strain>
    </source>
</reference>
<keyword evidence="1" id="KW-0472">Membrane</keyword>
<dbReference type="Gene3D" id="1.10.10.2520">
    <property type="entry name" value="Cell wall hydrolase SleB, domain 1"/>
    <property type="match status" value="1"/>
</dbReference>
<accession>A0A6B3W6L6</accession>
<proteinExistence type="predicted"/>
<keyword evidence="5" id="KW-1185">Reference proteome</keyword>
<dbReference type="Proteomes" id="UP000570010">
    <property type="component" value="Unassembled WGS sequence"/>
</dbReference>
<dbReference type="InterPro" id="IPR042047">
    <property type="entry name" value="SleB_dom1"/>
</dbReference>
<dbReference type="InterPro" id="IPR018392">
    <property type="entry name" value="LysM"/>
</dbReference>
<dbReference type="Gene3D" id="6.20.240.60">
    <property type="match status" value="1"/>
</dbReference>
<evidence type="ECO:0000256" key="1">
    <source>
        <dbReference type="SAM" id="Phobius"/>
    </source>
</evidence>